<feature type="region of interest" description="Disordered" evidence="1">
    <location>
        <begin position="59"/>
        <end position="108"/>
    </location>
</feature>
<proteinExistence type="predicted"/>
<dbReference type="Proteomes" id="UP000499080">
    <property type="component" value="Unassembled WGS sequence"/>
</dbReference>
<dbReference type="AlphaFoldDB" id="A0A4Y2PX61"/>
<reference evidence="2 3" key="1">
    <citation type="journal article" date="2019" name="Sci. Rep.">
        <title>Orb-weaving spider Araneus ventricosus genome elucidates the spidroin gene catalogue.</title>
        <authorList>
            <person name="Kono N."/>
            <person name="Nakamura H."/>
            <person name="Ohtoshi R."/>
            <person name="Moran D.A.P."/>
            <person name="Shinohara A."/>
            <person name="Yoshida Y."/>
            <person name="Fujiwara M."/>
            <person name="Mori M."/>
            <person name="Tomita M."/>
            <person name="Arakawa K."/>
        </authorList>
    </citation>
    <scope>NUCLEOTIDE SEQUENCE [LARGE SCALE GENOMIC DNA]</scope>
</reference>
<accession>A0A4Y2PX61</accession>
<keyword evidence="3" id="KW-1185">Reference proteome</keyword>
<evidence type="ECO:0000313" key="3">
    <source>
        <dbReference type="Proteomes" id="UP000499080"/>
    </source>
</evidence>
<evidence type="ECO:0000256" key="1">
    <source>
        <dbReference type="SAM" id="MobiDB-lite"/>
    </source>
</evidence>
<feature type="compositionally biased region" description="Polar residues" evidence="1">
    <location>
        <begin position="59"/>
        <end position="71"/>
    </location>
</feature>
<gene>
    <name evidence="2" type="ORF">AVEN_260638_1</name>
</gene>
<comment type="caution">
    <text evidence="2">The sequence shown here is derived from an EMBL/GenBank/DDBJ whole genome shotgun (WGS) entry which is preliminary data.</text>
</comment>
<dbReference type="EMBL" id="BGPR01012388">
    <property type="protein sequence ID" value="GBN55841.1"/>
    <property type="molecule type" value="Genomic_DNA"/>
</dbReference>
<evidence type="ECO:0000313" key="2">
    <source>
        <dbReference type="EMBL" id="GBN55841.1"/>
    </source>
</evidence>
<sequence length="108" mass="11994">MLFLKDTTIVGQSESNLDVSILYPIFELEESNLTISDSQQETDDCDNDLIPLVSQPVTSVENEPSTNQEPSCKTPKSVPARYYEGCPPRKRRKLTNTGEDVIKSVTSA</sequence>
<organism evidence="2 3">
    <name type="scientific">Araneus ventricosus</name>
    <name type="common">Orbweaver spider</name>
    <name type="synonym">Epeira ventricosa</name>
    <dbReference type="NCBI Taxonomy" id="182803"/>
    <lineage>
        <taxon>Eukaryota</taxon>
        <taxon>Metazoa</taxon>
        <taxon>Ecdysozoa</taxon>
        <taxon>Arthropoda</taxon>
        <taxon>Chelicerata</taxon>
        <taxon>Arachnida</taxon>
        <taxon>Araneae</taxon>
        <taxon>Araneomorphae</taxon>
        <taxon>Entelegynae</taxon>
        <taxon>Araneoidea</taxon>
        <taxon>Araneidae</taxon>
        <taxon>Araneus</taxon>
    </lineage>
</organism>
<name>A0A4Y2PX61_ARAVE</name>
<protein>
    <submittedName>
        <fullName evidence="2">Uncharacterized protein</fullName>
    </submittedName>
</protein>